<feature type="domain" description="ABC-three component systems C-terminal" evidence="1">
    <location>
        <begin position="126"/>
        <end position="271"/>
    </location>
</feature>
<proteinExistence type="predicted"/>
<sequence>MADNKARQYSKLTIKKLYALSGNKCAFPGCDVQFLNWEDDTNFSNICHIEDANLNTHKADRYNPKMSNKERSDYKNLLLLCPNHHIETNNPERYTVEVLRDIKRNHEEAILRKLSGQHLITKNPSALNIVISCLGSSIFNDQNGQEPIKAPNPEDKIRYNNIKKFKPIIEEYKIYQGRLNKIYEEIEKQGSTRKEFVLRNIRDTYLIEKVKYDNIDQIRANADNIIENVQAKLWHLLETSGNANTHLPIETIQISLFVILVDAFMRCSILEEPKKYDYQ</sequence>
<organism evidence="2 3">
    <name type="scientific">Arachidicoccus ginsenosidivorans</name>
    <dbReference type="NCBI Taxonomy" id="496057"/>
    <lineage>
        <taxon>Bacteria</taxon>
        <taxon>Pseudomonadati</taxon>
        <taxon>Bacteroidota</taxon>
        <taxon>Chitinophagia</taxon>
        <taxon>Chitinophagales</taxon>
        <taxon>Chitinophagaceae</taxon>
        <taxon>Arachidicoccus</taxon>
    </lineage>
</organism>
<name>A0A5B8VRK9_9BACT</name>
<dbReference type="Pfam" id="PF20275">
    <property type="entry name" value="CTD10"/>
    <property type="match status" value="1"/>
</dbReference>
<dbReference type="KEGG" id="agi:FSB73_22785"/>
<accession>A0A5B8VRK9</accession>
<reference evidence="2 3" key="1">
    <citation type="journal article" date="2017" name="Int. J. Syst. Evol. Microbiol.">
        <title>Arachidicoccus ginsenosidivorans sp. nov., with ginsenoside-converting activity isolated from ginseng cultivating soil.</title>
        <authorList>
            <person name="Siddiqi M.Z."/>
            <person name="Aslam Z."/>
            <person name="Im W.T."/>
        </authorList>
    </citation>
    <scope>NUCLEOTIDE SEQUENCE [LARGE SCALE GENOMIC DNA]</scope>
    <source>
        <strain evidence="2 3">Gsoil 809</strain>
    </source>
</reference>
<evidence type="ECO:0000259" key="1">
    <source>
        <dbReference type="Pfam" id="PF20275"/>
    </source>
</evidence>
<dbReference type="InterPro" id="IPR046919">
    <property type="entry name" value="ABC-3C_CTD10"/>
</dbReference>
<dbReference type="Proteomes" id="UP000321291">
    <property type="component" value="Chromosome"/>
</dbReference>
<keyword evidence="3" id="KW-1185">Reference proteome</keyword>
<dbReference type="OrthoDB" id="5379188at2"/>
<dbReference type="EMBL" id="CP042434">
    <property type="protein sequence ID" value="QEC74069.1"/>
    <property type="molecule type" value="Genomic_DNA"/>
</dbReference>
<gene>
    <name evidence="2" type="ORF">FSB73_22785</name>
</gene>
<evidence type="ECO:0000313" key="3">
    <source>
        <dbReference type="Proteomes" id="UP000321291"/>
    </source>
</evidence>
<evidence type="ECO:0000313" key="2">
    <source>
        <dbReference type="EMBL" id="QEC74069.1"/>
    </source>
</evidence>
<protein>
    <recommendedName>
        <fullName evidence="1">ABC-three component systems C-terminal domain-containing protein</fullName>
    </recommendedName>
</protein>
<dbReference type="AlphaFoldDB" id="A0A5B8VRK9"/>
<dbReference type="RefSeq" id="WP_146787705.1">
    <property type="nucleotide sequence ID" value="NZ_CP042434.1"/>
</dbReference>